<dbReference type="InterPro" id="IPR000994">
    <property type="entry name" value="Pept_M24"/>
</dbReference>
<reference evidence="4 5" key="1">
    <citation type="journal article" date="2018" name="Nat. Ecol. Evol.">
        <title>Pezizomycetes genomes reveal the molecular basis of ectomycorrhizal truffle lifestyle.</title>
        <authorList>
            <person name="Murat C."/>
            <person name="Payen T."/>
            <person name="Noel B."/>
            <person name="Kuo A."/>
            <person name="Morin E."/>
            <person name="Chen J."/>
            <person name="Kohler A."/>
            <person name="Krizsan K."/>
            <person name="Balestrini R."/>
            <person name="Da Silva C."/>
            <person name="Montanini B."/>
            <person name="Hainaut M."/>
            <person name="Levati E."/>
            <person name="Barry K.W."/>
            <person name="Belfiori B."/>
            <person name="Cichocki N."/>
            <person name="Clum A."/>
            <person name="Dockter R.B."/>
            <person name="Fauchery L."/>
            <person name="Guy J."/>
            <person name="Iotti M."/>
            <person name="Le Tacon F."/>
            <person name="Lindquist E.A."/>
            <person name="Lipzen A."/>
            <person name="Malagnac F."/>
            <person name="Mello A."/>
            <person name="Molinier V."/>
            <person name="Miyauchi S."/>
            <person name="Poulain J."/>
            <person name="Riccioni C."/>
            <person name="Rubini A."/>
            <person name="Sitrit Y."/>
            <person name="Splivallo R."/>
            <person name="Traeger S."/>
            <person name="Wang M."/>
            <person name="Zifcakova L."/>
            <person name="Wipf D."/>
            <person name="Zambonelli A."/>
            <person name="Paolocci F."/>
            <person name="Nowrousian M."/>
            <person name="Ottonello S."/>
            <person name="Baldrian P."/>
            <person name="Spatafora J.W."/>
            <person name="Henrissat B."/>
            <person name="Nagy L.G."/>
            <person name="Aury J.M."/>
            <person name="Wincker P."/>
            <person name="Grigoriev I.V."/>
            <person name="Bonfante P."/>
            <person name="Martin F.M."/>
        </authorList>
    </citation>
    <scope>NUCLEOTIDE SEQUENCE [LARGE SCALE GENOMIC DNA]</scope>
    <source>
        <strain evidence="4 5">CCBAS932</strain>
    </source>
</reference>
<dbReference type="Proteomes" id="UP000277580">
    <property type="component" value="Unassembled WGS sequence"/>
</dbReference>
<dbReference type="STRING" id="1392247.A0A3N4KC12"/>
<evidence type="ECO:0000259" key="3">
    <source>
        <dbReference type="Pfam" id="PF00557"/>
    </source>
</evidence>
<dbReference type="Gene3D" id="1.10.10.10">
    <property type="entry name" value="Winged helix-like DNA-binding domain superfamily/Winged helix DNA-binding domain"/>
    <property type="match status" value="1"/>
</dbReference>
<keyword evidence="5" id="KW-1185">Reference proteome</keyword>
<dbReference type="InterPro" id="IPR036388">
    <property type="entry name" value="WH-like_DNA-bd_sf"/>
</dbReference>
<dbReference type="SUPFAM" id="SSF55920">
    <property type="entry name" value="Creatinase/aminopeptidase"/>
    <property type="match status" value="1"/>
</dbReference>
<evidence type="ECO:0000256" key="1">
    <source>
        <dbReference type="ARBA" id="ARBA00007319"/>
    </source>
</evidence>
<sequence>MADESSAAAAAAAPTAKPQAEEVDYTLNNPDVLTKYKDAAVIAHKVLEAVSKLAVDGATILSLCQAGDKMLDEETAKVHKGKKISKGIAFPTTVSPNDILTPYTPLSTDAGEAGITVSNGDVLKIQLGAQIDGFPAIVSDTIVVGEESNESNDLILATHYCNEALLRLMIPADIHPSNTPEKPYKVPSSYEITEKLKKIAAAYGCTLVESTTSFVFARNEIEGKKRLVILPGEGIPKSEGTPEVGEAWGVELSLSKGGGKVKEVPGKRATLHRKTDTKFSLKRDSSRATLNEVIKKFGTFPFGLRQLDDERTAKAGILECVRSNLFRQFEVLGDKDGAATSRLFTTIAITKNGITKLAAPPAPDFEKITSDKKIEDESILELLALPLRAESKASKKKKKKTAKKEDAE</sequence>
<dbReference type="InterPro" id="IPR036390">
    <property type="entry name" value="WH_DNA-bd_sf"/>
</dbReference>
<accession>A0A3N4KC12</accession>
<feature type="region of interest" description="Disordered" evidence="2">
    <location>
        <begin position="1"/>
        <end position="22"/>
    </location>
</feature>
<dbReference type="CDD" id="cd01089">
    <property type="entry name" value="PA2G4-like"/>
    <property type="match status" value="1"/>
</dbReference>
<dbReference type="AlphaFoldDB" id="A0A3N4KC12"/>
<comment type="similarity">
    <text evidence="1">Belongs to the peptidase M24 family.</text>
</comment>
<gene>
    <name evidence="4" type="ORF">P167DRAFT_608982</name>
</gene>
<proteinExistence type="inferred from homology"/>
<protein>
    <submittedName>
        <fullName evidence="4">Creatinase/aminopeptidase</fullName>
    </submittedName>
</protein>
<dbReference type="InParanoid" id="A0A3N4KC12"/>
<evidence type="ECO:0000256" key="2">
    <source>
        <dbReference type="SAM" id="MobiDB-lite"/>
    </source>
</evidence>
<dbReference type="EMBL" id="ML119169">
    <property type="protein sequence ID" value="RPB08047.1"/>
    <property type="molecule type" value="Genomic_DNA"/>
</dbReference>
<keyword evidence="4" id="KW-0378">Hydrolase</keyword>
<dbReference type="InterPro" id="IPR036005">
    <property type="entry name" value="Creatinase/aminopeptidase-like"/>
</dbReference>
<dbReference type="Gene3D" id="3.90.230.10">
    <property type="entry name" value="Creatinase/methionine aminopeptidase superfamily"/>
    <property type="match status" value="1"/>
</dbReference>
<dbReference type="OrthoDB" id="5876363at2759"/>
<evidence type="ECO:0000313" key="5">
    <source>
        <dbReference type="Proteomes" id="UP000277580"/>
    </source>
</evidence>
<dbReference type="PANTHER" id="PTHR10804:SF11">
    <property type="entry name" value="PROLIFERATION-ASSOCIATED PROTEIN 2G4"/>
    <property type="match status" value="1"/>
</dbReference>
<dbReference type="PANTHER" id="PTHR10804">
    <property type="entry name" value="PROTEASE FAMILY M24 METHIONYL AMINOPEPTIDASE, AMINOPEPTIDASE P"/>
    <property type="match status" value="1"/>
</dbReference>
<dbReference type="InterPro" id="IPR047113">
    <property type="entry name" value="PA2G4/ARX1"/>
</dbReference>
<keyword evidence="4" id="KW-0031">Aminopeptidase</keyword>
<dbReference type="SUPFAM" id="SSF46785">
    <property type="entry name" value="Winged helix' DNA-binding domain"/>
    <property type="match status" value="1"/>
</dbReference>
<keyword evidence="4" id="KW-0645">Protease</keyword>
<dbReference type="Pfam" id="PF00557">
    <property type="entry name" value="Peptidase_M24"/>
    <property type="match status" value="1"/>
</dbReference>
<feature type="domain" description="Peptidase M24" evidence="3">
    <location>
        <begin position="35"/>
        <end position="171"/>
    </location>
</feature>
<dbReference type="FunFam" id="1.10.10.10:FF:000029">
    <property type="entry name" value="Proliferation-associated 2G4, a"/>
    <property type="match status" value="1"/>
</dbReference>
<organism evidence="4 5">
    <name type="scientific">Morchella conica CCBAS932</name>
    <dbReference type="NCBI Taxonomy" id="1392247"/>
    <lineage>
        <taxon>Eukaryota</taxon>
        <taxon>Fungi</taxon>
        <taxon>Dikarya</taxon>
        <taxon>Ascomycota</taxon>
        <taxon>Pezizomycotina</taxon>
        <taxon>Pezizomycetes</taxon>
        <taxon>Pezizales</taxon>
        <taxon>Morchellaceae</taxon>
        <taxon>Morchella</taxon>
    </lineage>
</organism>
<dbReference type="GO" id="GO:0004177">
    <property type="term" value="F:aminopeptidase activity"/>
    <property type="evidence" value="ECO:0007669"/>
    <property type="project" value="UniProtKB-KW"/>
</dbReference>
<evidence type="ECO:0000313" key="4">
    <source>
        <dbReference type="EMBL" id="RPB08047.1"/>
    </source>
</evidence>
<name>A0A3N4KC12_9PEZI</name>